<reference evidence="2" key="1">
    <citation type="submission" date="2016-11" db="EMBL/GenBank/DDBJ databases">
        <authorList>
            <person name="Varghese N."/>
            <person name="Submissions S."/>
        </authorList>
    </citation>
    <scope>NUCLEOTIDE SEQUENCE [LARGE SCALE GENOMIC DNA]</scope>
    <source>
        <strain evidence="2">DSM 19978</strain>
    </source>
</reference>
<accession>A0A1M5M5H6</accession>
<dbReference type="Pfam" id="PF13376">
    <property type="entry name" value="OmdA"/>
    <property type="match status" value="1"/>
</dbReference>
<dbReference type="STRING" id="468056.SAMN05443549_10637"/>
<organism evidence="1 2">
    <name type="scientific">Flavobacterium fluvii</name>
    <dbReference type="NCBI Taxonomy" id="468056"/>
    <lineage>
        <taxon>Bacteria</taxon>
        <taxon>Pseudomonadati</taxon>
        <taxon>Bacteroidota</taxon>
        <taxon>Flavobacteriia</taxon>
        <taxon>Flavobacteriales</taxon>
        <taxon>Flavobacteriaceae</taxon>
        <taxon>Flavobacterium</taxon>
    </lineage>
</organism>
<protein>
    <submittedName>
        <fullName evidence="1">Uncharacterized conserved protein YdeI, YjbR/CyaY-like superfamily, DUF1801 family</fullName>
    </submittedName>
</protein>
<gene>
    <name evidence="1" type="ORF">SAMN05443549_10637</name>
</gene>
<proteinExistence type="predicted"/>
<dbReference type="EMBL" id="FQWB01000006">
    <property type="protein sequence ID" value="SHG72189.1"/>
    <property type="molecule type" value="Genomic_DNA"/>
</dbReference>
<name>A0A1M5M5H6_9FLAO</name>
<keyword evidence="2" id="KW-1185">Reference proteome</keyword>
<evidence type="ECO:0000313" key="2">
    <source>
        <dbReference type="Proteomes" id="UP000184516"/>
    </source>
</evidence>
<sequence>MVLVNKDSSVLLGLKHQESLFYNQKSITSKHLDKKEHHYFKNAKEWRKWLHENHNKSTGICLIFYKVGSELESMRWEEAVQVAICYGWIDSTVKKMDDERRKQVFSPRKDKSVWSKLNKTYIEKLIAENLMHESGLAKIEIAKQNGSWNSLDAVEDLIIPEDLFKAFEQNQIAFENYQNFSPSYRKGYLYWLNQAKRTETRNNRIDSIIDLCQQNKKSRD</sequence>
<dbReference type="Proteomes" id="UP000184516">
    <property type="component" value="Unassembled WGS sequence"/>
</dbReference>
<dbReference type="AlphaFoldDB" id="A0A1M5M5H6"/>
<evidence type="ECO:0000313" key="1">
    <source>
        <dbReference type="EMBL" id="SHG72189.1"/>
    </source>
</evidence>